<name>A0A2N5DYG7_9GAMM</name>
<dbReference type="OrthoDB" id="6006530at2"/>
<gene>
    <name evidence="2" type="ORF">CYR55_18710</name>
</gene>
<dbReference type="CDD" id="cd00093">
    <property type="entry name" value="HTH_XRE"/>
    <property type="match status" value="1"/>
</dbReference>
<evidence type="ECO:0000313" key="3">
    <source>
        <dbReference type="Proteomes" id="UP000234240"/>
    </source>
</evidence>
<keyword evidence="3" id="KW-1185">Reference proteome</keyword>
<dbReference type="Gene3D" id="1.10.260.40">
    <property type="entry name" value="lambda repressor-like DNA-binding domains"/>
    <property type="match status" value="1"/>
</dbReference>
<protein>
    <submittedName>
        <fullName evidence="2">Transcriptional regulator</fullName>
    </submittedName>
</protein>
<dbReference type="SMART" id="SM00530">
    <property type="entry name" value="HTH_XRE"/>
    <property type="match status" value="1"/>
</dbReference>
<dbReference type="PROSITE" id="PS50943">
    <property type="entry name" value="HTH_CROC1"/>
    <property type="match status" value="1"/>
</dbReference>
<dbReference type="InterPro" id="IPR010982">
    <property type="entry name" value="Lambda_DNA-bd_dom_sf"/>
</dbReference>
<dbReference type="GO" id="GO:0003677">
    <property type="term" value="F:DNA binding"/>
    <property type="evidence" value="ECO:0007669"/>
    <property type="project" value="InterPro"/>
</dbReference>
<dbReference type="EMBL" id="PJZF01000020">
    <property type="protein sequence ID" value="PLR32609.1"/>
    <property type="molecule type" value="Genomic_DNA"/>
</dbReference>
<feature type="domain" description="HTH cro/C1-type" evidence="1">
    <location>
        <begin position="6"/>
        <end position="64"/>
    </location>
</feature>
<dbReference type="Proteomes" id="UP000234240">
    <property type="component" value="Unassembled WGS sequence"/>
</dbReference>
<dbReference type="Pfam" id="PF01381">
    <property type="entry name" value="HTH_3"/>
    <property type="match status" value="1"/>
</dbReference>
<reference evidence="2 3" key="1">
    <citation type="submission" date="2017-12" db="EMBL/GenBank/DDBJ databases">
        <title>Characterization of six clinical isolates of Enterochimera gen. nov., a novel genus of the Yersiniaciae family and the three species Enterochimera arupensis sp. nov., Enterochimera coloradensis sp. nov, and Enterochimera californica sp. nov.</title>
        <authorList>
            <person name="Rossi A."/>
            <person name="Fisher M."/>
        </authorList>
    </citation>
    <scope>NUCLEOTIDE SEQUENCE [LARGE SCALE GENOMIC DNA]</scope>
    <source>
        <strain evidence="3">2015-Iso6</strain>
    </source>
</reference>
<dbReference type="RefSeq" id="WP_101817870.1">
    <property type="nucleotide sequence ID" value="NZ_PJZF01000020.1"/>
</dbReference>
<dbReference type="AlphaFoldDB" id="A0A2N5DYG7"/>
<proteinExistence type="predicted"/>
<sequence>MLVKRLKEARVRAGLTQYKLGLLAGMEETTSSSRMNQYEKGKHQPDQATARRIADVLGLPLAWFYAEENDLADAILHYWQRCAADAPE</sequence>
<evidence type="ECO:0000313" key="2">
    <source>
        <dbReference type="EMBL" id="PLR32609.1"/>
    </source>
</evidence>
<accession>A0A2N5DYG7</accession>
<organism evidence="2 3">
    <name type="scientific">Chimaeribacter californicus</name>
    <dbReference type="NCBI Taxonomy" id="2060067"/>
    <lineage>
        <taxon>Bacteria</taxon>
        <taxon>Pseudomonadati</taxon>
        <taxon>Pseudomonadota</taxon>
        <taxon>Gammaproteobacteria</taxon>
        <taxon>Enterobacterales</taxon>
        <taxon>Yersiniaceae</taxon>
        <taxon>Chimaeribacter</taxon>
    </lineage>
</organism>
<dbReference type="InterPro" id="IPR001387">
    <property type="entry name" value="Cro/C1-type_HTH"/>
</dbReference>
<comment type="caution">
    <text evidence="2">The sequence shown here is derived from an EMBL/GenBank/DDBJ whole genome shotgun (WGS) entry which is preliminary data.</text>
</comment>
<dbReference type="SUPFAM" id="SSF47413">
    <property type="entry name" value="lambda repressor-like DNA-binding domains"/>
    <property type="match status" value="1"/>
</dbReference>
<evidence type="ECO:0000259" key="1">
    <source>
        <dbReference type="PROSITE" id="PS50943"/>
    </source>
</evidence>